<evidence type="ECO:0000313" key="2">
    <source>
        <dbReference type="EMBL" id="GAA3386595.1"/>
    </source>
</evidence>
<protein>
    <submittedName>
        <fullName evidence="2">Uncharacterized protein</fullName>
    </submittedName>
</protein>
<organism evidence="2 3">
    <name type="scientific">Cryptosporangium minutisporangium</name>
    <dbReference type="NCBI Taxonomy" id="113569"/>
    <lineage>
        <taxon>Bacteria</taxon>
        <taxon>Bacillati</taxon>
        <taxon>Actinomycetota</taxon>
        <taxon>Actinomycetes</taxon>
        <taxon>Cryptosporangiales</taxon>
        <taxon>Cryptosporangiaceae</taxon>
        <taxon>Cryptosporangium</taxon>
    </lineage>
</organism>
<dbReference type="Proteomes" id="UP001501676">
    <property type="component" value="Unassembled WGS sequence"/>
</dbReference>
<dbReference type="RefSeq" id="WP_345728215.1">
    <property type="nucleotide sequence ID" value="NZ_BAAAYN010000017.1"/>
</dbReference>
<sequence>MNRPPDAPAQETPDLGLTAGDIVALVAQQIEIRGARPTLTSESKEAAERAAGQLLDSLGGWDAAQSPAVVAHANGAEHPPPPPPG</sequence>
<proteinExistence type="predicted"/>
<reference evidence="3" key="1">
    <citation type="journal article" date="2019" name="Int. J. Syst. Evol. Microbiol.">
        <title>The Global Catalogue of Microorganisms (GCM) 10K type strain sequencing project: providing services to taxonomists for standard genome sequencing and annotation.</title>
        <authorList>
            <consortium name="The Broad Institute Genomics Platform"/>
            <consortium name="The Broad Institute Genome Sequencing Center for Infectious Disease"/>
            <person name="Wu L."/>
            <person name="Ma J."/>
        </authorList>
    </citation>
    <scope>NUCLEOTIDE SEQUENCE [LARGE SCALE GENOMIC DNA]</scope>
    <source>
        <strain evidence="3">JCM 9458</strain>
    </source>
</reference>
<feature type="region of interest" description="Disordered" evidence="1">
    <location>
        <begin position="65"/>
        <end position="85"/>
    </location>
</feature>
<dbReference type="EMBL" id="BAAAYN010000017">
    <property type="protein sequence ID" value="GAA3386595.1"/>
    <property type="molecule type" value="Genomic_DNA"/>
</dbReference>
<accession>A0ABP6SVV2</accession>
<name>A0ABP6SVV2_9ACTN</name>
<evidence type="ECO:0000256" key="1">
    <source>
        <dbReference type="SAM" id="MobiDB-lite"/>
    </source>
</evidence>
<comment type="caution">
    <text evidence="2">The sequence shown here is derived from an EMBL/GenBank/DDBJ whole genome shotgun (WGS) entry which is preliminary data.</text>
</comment>
<keyword evidence="3" id="KW-1185">Reference proteome</keyword>
<gene>
    <name evidence="2" type="ORF">GCM10020369_25010</name>
</gene>
<evidence type="ECO:0000313" key="3">
    <source>
        <dbReference type="Proteomes" id="UP001501676"/>
    </source>
</evidence>